<accession>A0A8X6YC87</accession>
<evidence type="ECO:0000313" key="1">
    <source>
        <dbReference type="EMBL" id="GFY68754.1"/>
    </source>
</evidence>
<proteinExistence type="predicted"/>
<dbReference type="InterPro" id="IPR050598">
    <property type="entry name" value="AminoAcid_Transporter"/>
</dbReference>
<organism evidence="1 2">
    <name type="scientific">Trichonephila inaurata madagascariensis</name>
    <dbReference type="NCBI Taxonomy" id="2747483"/>
    <lineage>
        <taxon>Eukaryota</taxon>
        <taxon>Metazoa</taxon>
        <taxon>Ecdysozoa</taxon>
        <taxon>Arthropoda</taxon>
        <taxon>Chelicerata</taxon>
        <taxon>Arachnida</taxon>
        <taxon>Araneae</taxon>
        <taxon>Araneomorphae</taxon>
        <taxon>Entelegynae</taxon>
        <taxon>Araneoidea</taxon>
        <taxon>Nephilidae</taxon>
        <taxon>Trichonephila</taxon>
        <taxon>Trichonephila inaurata</taxon>
    </lineage>
</organism>
<dbReference type="EMBL" id="BMAV01017234">
    <property type="protein sequence ID" value="GFY68754.1"/>
    <property type="molecule type" value="Genomic_DNA"/>
</dbReference>
<evidence type="ECO:0000313" key="2">
    <source>
        <dbReference type="Proteomes" id="UP000886998"/>
    </source>
</evidence>
<protein>
    <submittedName>
        <fullName evidence="1">Y+L amino acid transporter 2</fullName>
    </submittedName>
</protein>
<reference evidence="1" key="1">
    <citation type="submission" date="2020-08" db="EMBL/GenBank/DDBJ databases">
        <title>Multicomponent nature underlies the extraordinary mechanical properties of spider dragline silk.</title>
        <authorList>
            <person name="Kono N."/>
            <person name="Nakamura H."/>
            <person name="Mori M."/>
            <person name="Yoshida Y."/>
            <person name="Ohtoshi R."/>
            <person name="Malay A.D."/>
            <person name="Moran D.A.P."/>
            <person name="Tomita M."/>
            <person name="Numata K."/>
            <person name="Arakawa K."/>
        </authorList>
    </citation>
    <scope>NUCLEOTIDE SEQUENCE</scope>
</reference>
<keyword evidence="2" id="KW-1185">Reference proteome</keyword>
<dbReference type="GO" id="GO:0015179">
    <property type="term" value="F:L-amino acid transmembrane transporter activity"/>
    <property type="evidence" value="ECO:0007669"/>
    <property type="project" value="TreeGrafter"/>
</dbReference>
<name>A0A8X6YC87_9ARAC</name>
<comment type="caution">
    <text evidence="1">The sequence shown here is derived from an EMBL/GenBank/DDBJ whole genome shotgun (WGS) entry which is preliminary data.</text>
</comment>
<dbReference type="AlphaFoldDB" id="A0A8X6YC87"/>
<dbReference type="OrthoDB" id="10062876at2759"/>
<gene>
    <name evidence="1" type="primary">SLC7A6_1</name>
    <name evidence="1" type="ORF">TNIN_298231</name>
</gene>
<sequence length="82" mass="9107">MFPFSGWNAFNFVAEEIKIPVRDLPSAISTSIPNVLIYITNNVPYFSVLTKDEILSSSATENSFGDQVLGVMSWNIHLCVPL</sequence>
<dbReference type="PANTHER" id="PTHR11785:SF389">
    <property type="entry name" value="Y+L AMINO ACID TRANSPORTER 1-LIKE"/>
    <property type="match status" value="1"/>
</dbReference>
<dbReference type="Gene3D" id="1.20.1740.10">
    <property type="entry name" value="Amino acid/polyamine transporter I"/>
    <property type="match status" value="1"/>
</dbReference>
<dbReference type="Proteomes" id="UP000886998">
    <property type="component" value="Unassembled WGS sequence"/>
</dbReference>
<dbReference type="PANTHER" id="PTHR11785">
    <property type="entry name" value="AMINO ACID TRANSPORTER"/>
    <property type="match status" value="1"/>
</dbReference>